<feature type="compositionally biased region" description="Polar residues" evidence="1">
    <location>
        <begin position="332"/>
        <end position="341"/>
    </location>
</feature>
<feature type="compositionally biased region" description="Polar residues" evidence="1">
    <location>
        <begin position="175"/>
        <end position="187"/>
    </location>
</feature>
<feature type="region of interest" description="Disordered" evidence="1">
    <location>
        <begin position="165"/>
        <end position="187"/>
    </location>
</feature>
<evidence type="ECO:0000313" key="2">
    <source>
        <dbReference type="EMBL" id="GAN01598.1"/>
    </source>
</evidence>
<dbReference type="Proteomes" id="UP000053815">
    <property type="component" value="Unassembled WGS sequence"/>
</dbReference>
<gene>
    <name evidence="2" type="ORF">MAM1_0009d01032</name>
</gene>
<name>A0A0C9MI18_9FUNG</name>
<keyword evidence="3" id="KW-1185">Reference proteome</keyword>
<feature type="region of interest" description="Disordered" evidence="1">
    <location>
        <begin position="282"/>
        <end position="380"/>
    </location>
</feature>
<dbReference type="OrthoDB" id="2288346at2759"/>
<reference evidence="2" key="1">
    <citation type="submission" date="2014-09" db="EMBL/GenBank/DDBJ databases">
        <title>Draft genome sequence of an oleaginous Mucoromycotina fungus Mucor ambiguus NBRC6742.</title>
        <authorList>
            <person name="Takeda I."/>
            <person name="Yamane N."/>
            <person name="Morita T."/>
            <person name="Tamano K."/>
            <person name="Machida M."/>
            <person name="Baker S."/>
            <person name="Koike H."/>
        </authorList>
    </citation>
    <scope>NUCLEOTIDE SEQUENCE</scope>
    <source>
        <strain evidence="2">NBRC 6742</strain>
    </source>
</reference>
<proteinExistence type="predicted"/>
<protein>
    <submittedName>
        <fullName evidence="2">Uncharacterized protein</fullName>
    </submittedName>
</protein>
<organism evidence="2">
    <name type="scientific">Mucor ambiguus</name>
    <dbReference type="NCBI Taxonomy" id="91626"/>
    <lineage>
        <taxon>Eukaryota</taxon>
        <taxon>Fungi</taxon>
        <taxon>Fungi incertae sedis</taxon>
        <taxon>Mucoromycota</taxon>
        <taxon>Mucoromycotina</taxon>
        <taxon>Mucoromycetes</taxon>
        <taxon>Mucorales</taxon>
        <taxon>Mucorineae</taxon>
        <taxon>Mucoraceae</taxon>
        <taxon>Mucor</taxon>
    </lineage>
</organism>
<accession>A0A0C9MI18</accession>
<evidence type="ECO:0000313" key="3">
    <source>
        <dbReference type="Proteomes" id="UP000053815"/>
    </source>
</evidence>
<dbReference type="EMBL" id="DF836298">
    <property type="protein sequence ID" value="GAN01598.1"/>
    <property type="molecule type" value="Genomic_DNA"/>
</dbReference>
<feature type="region of interest" description="Disordered" evidence="1">
    <location>
        <begin position="414"/>
        <end position="442"/>
    </location>
</feature>
<evidence type="ECO:0000256" key="1">
    <source>
        <dbReference type="SAM" id="MobiDB-lite"/>
    </source>
</evidence>
<dbReference type="AlphaFoldDB" id="A0A0C9MI18"/>
<sequence>MSALTQYEDTVSVDDVIDLNQECSSSSDGRSTSQHHYRISLHSIDDDELRLFRRNLVTPAPSVCDGDEVDIIKGNMIRSRFVPPSRVQRPVSRGESVMLELRDFLDTDFMMDGVLSRPVSRTTIDKNASKIQDISKFRSTVSNNNEHKHPVKNQRTLLPSKLRSLSTSKRHPTEIQAQETSRNANHSQRMLASVPESPRLHQNTHRPFHHRAPITATTSVSMPTRDDYLCKQVPKKSVTMIPKQTSLSRDRYIQRNPAAAVITLPSQPPPKTFVHSYQTAPVPISTRRQTTTEHAPRPTRNYGRKLPDPVVEQPPLTPRLSSRKFVMPPPQQRNITHSNYLSRTRSDTTTTTTSSSDEDEPNEEPTLFTTQNHHHRSYSSSTAVGTPLTFDHYNNNSPLFHRYNKTMEYKSLSSPRLRTMSSHKTFPTPTIVNSNHSSISGGTATTATTTTMNSSIHDDDAGVIDSAKQVLACIRERHIAHFFTCVPIDSKTLPYQGFADRLLDSDTLNLGLPDGLNTTYDHRFDHDMM</sequence>